<accession>A0ABR3TYC0</accession>
<feature type="compositionally biased region" description="Polar residues" evidence="1">
    <location>
        <begin position="109"/>
        <end position="123"/>
    </location>
</feature>
<gene>
    <name evidence="3" type="ORF">SLS58_002730</name>
</gene>
<dbReference type="EMBL" id="JAKEKT020000012">
    <property type="protein sequence ID" value="KAL1647402.1"/>
    <property type="molecule type" value="Genomic_DNA"/>
</dbReference>
<dbReference type="PANTHER" id="PTHR33112:SF16">
    <property type="entry name" value="HETEROKARYON INCOMPATIBILITY DOMAIN-CONTAINING PROTEIN"/>
    <property type="match status" value="1"/>
</dbReference>
<dbReference type="Proteomes" id="UP001521184">
    <property type="component" value="Unassembled WGS sequence"/>
</dbReference>
<keyword evidence="4" id="KW-1185">Reference proteome</keyword>
<proteinExistence type="predicted"/>
<evidence type="ECO:0000313" key="4">
    <source>
        <dbReference type="Proteomes" id="UP001521184"/>
    </source>
</evidence>
<dbReference type="InterPro" id="IPR010730">
    <property type="entry name" value="HET"/>
</dbReference>
<feature type="domain" description="Heterokaryon incompatibility" evidence="2">
    <location>
        <begin position="216"/>
        <end position="411"/>
    </location>
</feature>
<evidence type="ECO:0000256" key="1">
    <source>
        <dbReference type="SAM" id="MobiDB-lite"/>
    </source>
</evidence>
<feature type="region of interest" description="Disordered" evidence="1">
    <location>
        <begin position="98"/>
        <end position="128"/>
    </location>
</feature>
<reference evidence="3 4" key="1">
    <citation type="journal article" date="2023" name="Plant Dis.">
        <title>First Report of Diplodia intermedia Causing Canker and Dieback Diseases on Apple Trees in Canada.</title>
        <authorList>
            <person name="Ellouze W."/>
            <person name="Ilyukhin E."/>
            <person name="Sulman M."/>
            <person name="Ali S."/>
        </authorList>
    </citation>
    <scope>NUCLEOTIDE SEQUENCE [LARGE SCALE GENOMIC DNA]</scope>
    <source>
        <strain evidence="3 4">M45-28</strain>
    </source>
</reference>
<comment type="caution">
    <text evidence="3">The sequence shown here is derived from an EMBL/GenBank/DDBJ whole genome shotgun (WGS) entry which is preliminary data.</text>
</comment>
<evidence type="ECO:0000313" key="3">
    <source>
        <dbReference type="EMBL" id="KAL1647402.1"/>
    </source>
</evidence>
<organism evidence="3 4">
    <name type="scientific">Diplodia intermedia</name>
    <dbReference type="NCBI Taxonomy" id="856260"/>
    <lineage>
        <taxon>Eukaryota</taxon>
        <taxon>Fungi</taxon>
        <taxon>Dikarya</taxon>
        <taxon>Ascomycota</taxon>
        <taxon>Pezizomycotina</taxon>
        <taxon>Dothideomycetes</taxon>
        <taxon>Dothideomycetes incertae sedis</taxon>
        <taxon>Botryosphaeriales</taxon>
        <taxon>Botryosphaeriaceae</taxon>
        <taxon>Diplodia</taxon>
    </lineage>
</organism>
<dbReference type="Pfam" id="PF06985">
    <property type="entry name" value="HET"/>
    <property type="match status" value="1"/>
</dbReference>
<sequence length="768" mass="87796">MLCRICACMLRGGIGQQWNGTYDLTFKHHTRTETLRRSREAGCSICIALANELRYNTDLLEDQDICIDASLSELKGGQWGDGGEYRLDFMLEKKRTRTFASATPPPRTNPSDSPSSADTQDFNLRTPRSYHTSSDEVFELAHNWISKCKCAESWNNVESKWYPTRLLDIQQLRSAKGVKIGEKFSFLSQNSDLQHTRIKLVEEDHATLSANKFNRFVTLSHCWGRPRSVQGQLKLTSRTEEKFKTEGIELRSFTKSFRDAILFACRLEKVGYIWIDSICIKQPSSLPGDDPKDAEKDWLEQSRVMGDIYRNSFLNISATAALDGDKGLFFPRQPDHLWEDEINLNLAGLPGHRGGSKGYFSTALNDGDEGAPKDMESQGDYLRRCTIIDVAFWENLVDNAPVNKRAWVLQERLMAPRVLHFCANQIAWECSETDRTEGHSEGVPRYKVKLGEIVKEGRLKSLDPNEDGLALREIRLKGFDDPDKGVENLYVYELWKRIVEVYSRTRLSMSRDKLIALSGIAKLIRDSHLKGVEYVAGMWNQHLESQLLWRVEPVFKDGIFENHATRDPTRAPSFSWAALDVPQGIVYGEATDYKDKHGNTDEVLFKVKDFWLPHRDKTGDSYQFGLISNENNEGRIDVEVHYLRKIKLRRLELPRGVPYGWWLDEDASGGPFDPTGRLEHTNVYLDAPDSDVDIFSETADLYCMPAAFGERTVKKTSRYLMCLLLQKLGNGQGFKRIGLTKLSNYADARGQDELLAKNERRQQTIRIR</sequence>
<name>A0ABR3TYC0_9PEZI</name>
<dbReference type="PANTHER" id="PTHR33112">
    <property type="entry name" value="DOMAIN PROTEIN, PUTATIVE-RELATED"/>
    <property type="match status" value="1"/>
</dbReference>
<evidence type="ECO:0000259" key="2">
    <source>
        <dbReference type="Pfam" id="PF06985"/>
    </source>
</evidence>
<protein>
    <recommendedName>
        <fullName evidence="2">Heterokaryon incompatibility domain-containing protein</fullName>
    </recommendedName>
</protein>